<name>A0ABV9SBY9_9PSEU</name>
<gene>
    <name evidence="2" type="ORF">ACFPCV_30925</name>
</gene>
<evidence type="ECO:0000313" key="2">
    <source>
        <dbReference type="EMBL" id="MFC4857936.1"/>
    </source>
</evidence>
<dbReference type="RefSeq" id="WP_378060009.1">
    <property type="nucleotide sequence ID" value="NZ_JBHSIS010000020.1"/>
</dbReference>
<evidence type="ECO:0000313" key="3">
    <source>
        <dbReference type="Proteomes" id="UP001595859"/>
    </source>
</evidence>
<evidence type="ECO:0000256" key="1">
    <source>
        <dbReference type="SAM" id="SignalP"/>
    </source>
</evidence>
<organism evidence="2 3">
    <name type="scientific">Actinophytocola glycyrrhizae</name>
    <dbReference type="NCBI Taxonomy" id="2044873"/>
    <lineage>
        <taxon>Bacteria</taxon>
        <taxon>Bacillati</taxon>
        <taxon>Actinomycetota</taxon>
        <taxon>Actinomycetes</taxon>
        <taxon>Pseudonocardiales</taxon>
        <taxon>Pseudonocardiaceae</taxon>
    </lineage>
</organism>
<comment type="caution">
    <text evidence="2">The sequence shown here is derived from an EMBL/GenBank/DDBJ whole genome shotgun (WGS) entry which is preliminary data.</text>
</comment>
<dbReference type="Proteomes" id="UP001595859">
    <property type="component" value="Unassembled WGS sequence"/>
</dbReference>
<sequence>MPELAGRRVFYAALAVPIAMVIAPLTASAGEAGETVVTEQAQPGAVATENETAVASNATDVGGFSPGPGWYASGDVVHSESEDTQVTYVVNGIHDDTVIGNSSEETTVVENDGFSPGPDWYVSDDADVVHNESEDTQVTYVINGIYNDSVVGNSSEDTTVVTSDDSHDGFSPGPGWYESDGVDVVHNESEDTQVTYVVNGIHDDTVIGNSSEDTYVSDGVDEHMAVHDDDGVDLDVGFDADDAFDDDDVTAASFEELSAGAGADGAYVHSIESSAFNLD</sequence>
<proteinExistence type="predicted"/>
<keyword evidence="1" id="KW-0732">Signal</keyword>
<reference evidence="3" key="1">
    <citation type="journal article" date="2019" name="Int. J. Syst. Evol. Microbiol.">
        <title>The Global Catalogue of Microorganisms (GCM) 10K type strain sequencing project: providing services to taxonomists for standard genome sequencing and annotation.</title>
        <authorList>
            <consortium name="The Broad Institute Genomics Platform"/>
            <consortium name="The Broad Institute Genome Sequencing Center for Infectious Disease"/>
            <person name="Wu L."/>
            <person name="Ma J."/>
        </authorList>
    </citation>
    <scope>NUCLEOTIDE SEQUENCE [LARGE SCALE GENOMIC DNA]</scope>
    <source>
        <strain evidence="3">ZS-22-S1</strain>
    </source>
</reference>
<feature type="signal peptide" evidence="1">
    <location>
        <begin position="1"/>
        <end position="29"/>
    </location>
</feature>
<protein>
    <submittedName>
        <fullName evidence="2">Uncharacterized protein</fullName>
    </submittedName>
</protein>
<keyword evidence="3" id="KW-1185">Reference proteome</keyword>
<feature type="chain" id="PRO_5047146376" evidence="1">
    <location>
        <begin position="30"/>
        <end position="279"/>
    </location>
</feature>
<dbReference type="EMBL" id="JBHSIS010000020">
    <property type="protein sequence ID" value="MFC4857936.1"/>
    <property type="molecule type" value="Genomic_DNA"/>
</dbReference>
<accession>A0ABV9SBY9</accession>